<evidence type="ECO:0000313" key="2">
    <source>
        <dbReference type="Proteomes" id="UP000637061"/>
    </source>
</evidence>
<dbReference type="Proteomes" id="UP000637061">
    <property type="component" value="Unassembled WGS sequence"/>
</dbReference>
<sequence length="66" mass="7217">MTKDQFEKDLVRVAEVQRKAGWSQNSIDLYAAEIRAINGDNLNGLLAVGAGLACDNTRFGVPNRKP</sequence>
<gene>
    <name evidence="1" type="ORF">JEU22_00900</name>
</gene>
<protein>
    <submittedName>
        <fullName evidence="1">Uncharacterized protein</fullName>
    </submittedName>
</protein>
<comment type="caution">
    <text evidence="1">The sequence shown here is derived from an EMBL/GenBank/DDBJ whole genome shotgun (WGS) entry which is preliminary data.</text>
</comment>
<reference evidence="1" key="1">
    <citation type="submission" date="2020-12" db="EMBL/GenBank/DDBJ databases">
        <title>Enhanced detection system for hospital associated transmission using whole genome sequencing surveillance.</title>
        <authorList>
            <person name="Harrison L.H."/>
            <person name="Van Tyne D."/>
            <person name="Marsh J.W."/>
            <person name="Griffith M.P."/>
            <person name="Snyder D.J."/>
            <person name="Cooper V.S."/>
            <person name="Mustapha M."/>
        </authorList>
    </citation>
    <scope>NUCLEOTIDE SEQUENCE</scope>
    <source>
        <strain evidence="1">PSB00042</strain>
    </source>
</reference>
<dbReference type="RefSeq" id="WP_198746080.1">
    <property type="nucleotide sequence ID" value="NZ_JAEHTE010000001.1"/>
</dbReference>
<dbReference type="EMBL" id="JAEHTE010000001">
    <property type="protein sequence ID" value="MBI6882463.1"/>
    <property type="molecule type" value="Genomic_DNA"/>
</dbReference>
<proteinExistence type="predicted"/>
<name>A0A8I1EBX7_PSEPU</name>
<accession>A0A8I1EBX7</accession>
<dbReference type="AlphaFoldDB" id="A0A8I1EBX7"/>
<organism evidence="1 2">
    <name type="scientific">Pseudomonas putida</name>
    <name type="common">Arthrobacter siderocapsulatus</name>
    <dbReference type="NCBI Taxonomy" id="303"/>
    <lineage>
        <taxon>Bacteria</taxon>
        <taxon>Pseudomonadati</taxon>
        <taxon>Pseudomonadota</taxon>
        <taxon>Gammaproteobacteria</taxon>
        <taxon>Pseudomonadales</taxon>
        <taxon>Pseudomonadaceae</taxon>
        <taxon>Pseudomonas</taxon>
    </lineage>
</organism>
<evidence type="ECO:0000313" key="1">
    <source>
        <dbReference type="EMBL" id="MBI6882463.1"/>
    </source>
</evidence>